<feature type="transmembrane region" description="Helical" evidence="6">
    <location>
        <begin position="95"/>
        <end position="115"/>
    </location>
</feature>
<reference evidence="9 10" key="1">
    <citation type="submission" date="2012-08" db="EMBL/GenBank/DDBJ databases">
        <title>Whole genome shotgun sequence of Kineosphaera limosa NBRC 100340.</title>
        <authorList>
            <person name="Yoshida I."/>
            <person name="Isaki S."/>
            <person name="Hosoyama A."/>
            <person name="Tsuchikane K."/>
            <person name="Katsumata H."/>
            <person name="Ando Y."/>
            <person name="Ohji S."/>
            <person name="Hamada M."/>
            <person name="Tamura T."/>
            <person name="Yamazoe A."/>
            <person name="Yamazaki S."/>
            <person name="Fujita N."/>
        </authorList>
    </citation>
    <scope>NUCLEOTIDE SEQUENCE [LARGE SCALE GENOMIC DNA]</scope>
    <source>
        <strain evidence="9 10">NBRC 100340</strain>
    </source>
</reference>
<evidence type="ECO:0000256" key="7">
    <source>
        <dbReference type="SAM" id="MobiDB-lite"/>
    </source>
</evidence>
<evidence type="ECO:0000256" key="4">
    <source>
        <dbReference type="ARBA" id="ARBA00023136"/>
    </source>
</evidence>
<organism evidence="9 10">
    <name type="scientific">Kineosphaera limosa NBRC 100340</name>
    <dbReference type="NCBI Taxonomy" id="1184609"/>
    <lineage>
        <taxon>Bacteria</taxon>
        <taxon>Bacillati</taxon>
        <taxon>Actinomycetota</taxon>
        <taxon>Actinomycetes</taxon>
        <taxon>Micrococcales</taxon>
        <taxon>Dermatophilaceae</taxon>
        <taxon>Kineosphaera</taxon>
    </lineage>
</organism>
<dbReference type="PIRSF" id="PIRSF006648">
    <property type="entry name" value="DrrB"/>
    <property type="match status" value="1"/>
</dbReference>
<keyword evidence="5" id="KW-0046">Antibiotic resistance</keyword>
<keyword evidence="3 6" id="KW-1133">Transmembrane helix</keyword>
<feature type="region of interest" description="Disordered" evidence="7">
    <location>
        <begin position="1"/>
        <end position="29"/>
    </location>
</feature>
<evidence type="ECO:0000256" key="2">
    <source>
        <dbReference type="ARBA" id="ARBA00022692"/>
    </source>
</evidence>
<evidence type="ECO:0000256" key="1">
    <source>
        <dbReference type="ARBA" id="ARBA00004141"/>
    </source>
</evidence>
<dbReference type="InterPro" id="IPR000412">
    <property type="entry name" value="ABC_2_transport"/>
</dbReference>
<dbReference type="GO" id="GO:0043190">
    <property type="term" value="C:ATP-binding cassette (ABC) transporter complex"/>
    <property type="evidence" value="ECO:0007669"/>
    <property type="project" value="InterPro"/>
</dbReference>
<dbReference type="InterPro" id="IPR052902">
    <property type="entry name" value="ABC-2_transporter"/>
</dbReference>
<dbReference type="Pfam" id="PF01061">
    <property type="entry name" value="ABC2_membrane"/>
    <property type="match status" value="1"/>
</dbReference>
<protein>
    <recommendedName>
        <fullName evidence="6">Transport permease protein</fullName>
    </recommendedName>
</protein>
<sequence length="278" mass="28985">MTTADTLSDPSGHNHTGHDQTGHHQTGHGLRAGWRATRALLGNEVRLFARTPAAVVLPVLMPIVATAVIAAVPAARRPAEPFGGLSVAQAYTPTLIIFAVSMATLVVLPSILGGYRELGFLRRLRTTPVSPAMLLAAFLVFMTVVSLMTALVIAGVPLLFGVPAPMRPVTFAVGVLLCVAAFLAVGTLLCAVIPNPRVATGVGNVVAALMWFCAGLWFPRAQFPAWLAGIADATPGGAAVRLMTDAMVGAAMSWLAVGVCVVWCAVGATVAVRTFRWE</sequence>
<dbReference type="STRING" id="1184609.KILIM_030_00090"/>
<name>K6WV38_9MICO</name>
<comment type="subcellular location">
    <subcellularLocation>
        <location evidence="6">Cell membrane</location>
        <topology evidence="6">Multi-pass membrane protein</topology>
    </subcellularLocation>
    <subcellularLocation>
        <location evidence="1">Membrane</location>
        <topology evidence="1">Multi-pass membrane protein</topology>
    </subcellularLocation>
</comment>
<evidence type="ECO:0000256" key="5">
    <source>
        <dbReference type="ARBA" id="ARBA00023251"/>
    </source>
</evidence>
<evidence type="ECO:0000256" key="3">
    <source>
        <dbReference type="ARBA" id="ARBA00022989"/>
    </source>
</evidence>
<evidence type="ECO:0000313" key="9">
    <source>
        <dbReference type="EMBL" id="GAB95967.1"/>
    </source>
</evidence>
<gene>
    <name evidence="9" type="ORF">KILIM_030_00090</name>
</gene>
<keyword evidence="10" id="KW-1185">Reference proteome</keyword>
<keyword evidence="6" id="KW-0813">Transport</keyword>
<evidence type="ECO:0000313" key="10">
    <source>
        <dbReference type="Proteomes" id="UP000008366"/>
    </source>
</evidence>
<comment type="similarity">
    <text evidence="6">Belongs to the ABC-2 integral membrane protein family.</text>
</comment>
<dbReference type="InterPro" id="IPR047817">
    <property type="entry name" value="ABC2_TM_bact-type"/>
</dbReference>
<dbReference type="GO" id="GO:0140359">
    <property type="term" value="F:ABC-type transporter activity"/>
    <property type="evidence" value="ECO:0007669"/>
    <property type="project" value="InterPro"/>
</dbReference>
<dbReference type="RefSeq" id="WP_006592499.1">
    <property type="nucleotide sequence ID" value="NZ_BAHD01000030.1"/>
</dbReference>
<accession>K6WV38</accession>
<feature type="transmembrane region" description="Helical" evidence="6">
    <location>
        <begin position="53"/>
        <end position="75"/>
    </location>
</feature>
<dbReference type="PROSITE" id="PS51012">
    <property type="entry name" value="ABC_TM2"/>
    <property type="match status" value="1"/>
</dbReference>
<keyword evidence="4 6" id="KW-0472">Membrane</keyword>
<feature type="compositionally biased region" description="Polar residues" evidence="7">
    <location>
        <begin position="1"/>
        <end position="11"/>
    </location>
</feature>
<feature type="domain" description="ABC transmembrane type-2" evidence="8">
    <location>
        <begin position="49"/>
        <end position="278"/>
    </location>
</feature>
<keyword evidence="2 6" id="KW-0812">Transmembrane</keyword>
<proteinExistence type="inferred from homology"/>
<feature type="transmembrane region" description="Helical" evidence="6">
    <location>
        <begin position="135"/>
        <end position="159"/>
    </location>
</feature>
<feature type="transmembrane region" description="Helical" evidence="6">
    <location>
        <begin position="251"/>
        <end position="272"/>
    </location>
</feature>
<dbReference type="PANTHER" id="PTHR43027:SF2">
    <property type="entry name" value="TRANSPORT PERMEASE PROTEIN"/>
    <property type="match status" value="1"/>
</dbReference>
<feature type="transmembrane region" description="Helical" evidence="6">
    <location>
        <begin position="198"/>
        <end position="218"/>
    </location>
</feature>
<dbReference type="PANTHER" id="PTHR43027">
    <property type="entry name" value="DOXORUBICIN RESISTANCE ABC TRANSPORTER PERMEASE PROTEIN DRRC-RELATED"/>
    <property type="match status" value="1"/>
</dbReference>
<dbReference type="eggNOG" id="COG0842">
    <property type="taxonomic scope" value="Bacteria"/>
</dbReference>
<dbReference type="InterPro" id="IPR013525">
    <property type="entry name" value="ABC2_TM"/>
</dbReference>
<evidence type="ECO:0000259" key="8">
    <source>
        <dbReference type="PROSITE" id="PS51012"/>
    </source>
</evidence>
<feature type="transmembrane region" description="Helical" evidence="6">
    <location>
        <begin position="171"/>
        <end position="191"/>
    </location>
</feature>
<dbReference type="GO" id="GO:0046677">
    <property type="term" value="P:response to antibiotic"/>
    <property type="evidence" value="ECO:0007669"/>
    <property type="project" value="UniProtKB-KW"/>
</dbReference>
<dbReference type="Proteomes" id="UP000008366">
    <property type="component" value="Unassembled WGS sequence"/>
</dbReference>
<dbReference type="AlphaFoldDB" id="K6WV38"/>
<comment type="caution">
    <text evidence="9">The sequence shown here is derived from an EMBL/GenBank/DDBJ whole genome shotgun (WGS) entry which is preliminary data.</text>
</comment>
<dbReference type="OrthoDB" id="3217868at2"/>
<dbReference type="EMBL" id="BAHD01000030">
    <property type="protein sequence ID" value="GAB95967.1"/>
    <property type="molecule type" value="Genomic_DNA"/>
</dbReference>
<keyword evidence="6" id="KW-1003">Cell membrane</keyword>
<evidence type="ECO:0000256" key="6">
    <source>
        <dbReference type="RuleBase" id="RU361157"/>
    </source>
</evidence>